<protein>
    <submittedName>
        <fullName evidence="1">Uncharacterized protein</fullName>
    </submittedName>
</protein>
<dbReference type="EMBL" id="JBCGBO010000005">
    <property type="protein sequence ID" value="KAK9199482.1"/>
    <property type="molecule type" value="Genomic_DNA"/>
</dbReference>
<dbReference type="AlphaFoldDB" id="A0AAP0M8A3"/>
<dbReference type="PANTHER" id="PTHR10797">
    <property type="entry name" value="CCR4-NOT TRANSCRIPTION COMPLEX SUBUNIT"/>
    <property type="match status" value="1"/>
</dbReference>
<dbReference type="SUPFAM" id="SSF53098">
    <property type="entry name" value="Ribonuclease H-like"/>
    <property type="match status" value="1"/>
</dbReference>
<organism evidence="1 2">
    <name type="scientific">Citrus x changshan-huyou</name>
    <dbReference type="NCBI Taxonomy" id="2935761"/>
    <lineage>
        <taxon>Eukaryota</taxon>
        <taxon>Viridiplantae</taxon>
        <taxon>Streptophyta</taxon>
        <taxon>Embryophyta</taxon>
        <taxon>Tracheophyta</taxon>
        <taxon>Spermatophyta</taxon>
        <taxon>Magnoliopsida</taxon>
        <taxon>eudicotyledons</taxon>
        <taxon>Gunneridae</taxon>
        <taxon>Pentapetalae</taxon>
        <taxon>rosids</taxon>
        <taxon>malvids</taxon>
        <taxon>Sapindales</taxon>
        <taxon>Rutaceae</taxon>
        <taxon>Aurantioideae</taxon>
        <taxon>Citrus</taxon>
    </lineage>
</organism>
<dbReference type="InterPro" id="IPR039637">
    <property type="entry name" value="CNOT7/CNOT8/Pop2"/>
</dbReference>
<gene>
    <name evidence="1" type="ORF">WN944_014673</name>
</gene>
<dbReference type="Gene3D" id="3.30.420.10">
    <property type="entry name" value="Ribonuclease H-like superfamily/Ribonuclease H"/>
    <property type="match status" value="1"/>
</dbReference>
<dbReference type="InterPro" id="IPR012337">
    <property type="entry name" value="RNaseH-like_sf"/>
</dbReference>
<comment type="caution">
    <text evidence="1">The sequence shown here is derived from an EMBL/GenBank/DDBJ whole genome shotgun (WGS) entry which is preliminary data.</text>
</comment>
<sequence>MHLPPIAKAFFRVTLMFFQSVFDVKVVAGYFSGLRRPELGLSRLARILNVKRYRGLTRQGSDGLLTVAVFAEMKIALSSKKVCLMGSCKEGFKN</sequence>
<evidence type="ECO:0000313" key="1">
    <source>
        <dbReference type="EMBL" id="KAK9199482.1"/>
    </source>
</evidence>
<proteinExistence type="predicted"/>
<name>A0AAP0M8A3_9ROSI</name>
<dbReference type="InterPro" id="IPR036397">
    <property type="entry name" value="RNaseH_sf"/>
</dbReference>
<dbReference type="GO" id="GO:0004535">
    <property type="term" value="F:poly(A)-specific ribonuclease activity"/>
    <property type="evidence" value="ECO:0007669"/>
    <property type="project" value="InterPro"/>
</dbReference>
<keyword evidence="2" id="KW-1185">Reference proteome</keyword>
<dbReference type="GO" id="GO:0003676">
    <property type="term" value="F:nucleic acid binding"/>
    <property type="evidence" value="ECO:0007669"/>
    <property type="project" value="InterPro"/>
</dbReference>
<accession>A0AAP0M8A3</accession>
<dbReference type="GO" id="GO:0030014">
    <property type="term" value="C:CCR4-NOT complex"/>
    <property type="evidence" value="ECO:0007669"/>
    <property type="project" value="InterPro"/>
</dbReference>
<reference evidence="1 2" key="1">
    <citation type="submission" date="2024-05" db="EMBL/GenBank/DDBJ databases">
        <title>Haplotype-resolved chromosome-level genome assembly of Huyou (Citrus changshanensis).</title>
        <authorList>
            <person name="Miao C."/>
            <person name="Chen W."/>
            <person name="Wu Y."/>
            <person name="Wang L."/>
            <person name="Zhao S."/>
            <person name="Grierson D."/>
            <person name="Xu C."/>
            <person name="Chen K."/>
        </authorList>
    </citation>
    <scope>NUCLEOTIDE SEQUENCE [LARGE SCALE GENOMIC DNA]</scope>
    <source>
        <strain evidence="1">01-14</strain>
        <tissue evidence="1">Leaf</tissue>
    </source>
</reference>
<dbReference type="Proteomes" id="UP001428341">
    <property type="component" value="Unassembled WGS sequence"/>
</dbReference>
<evidence type="ECO:0000313" key="2">
    <source>
        <dbReference type="Proteomes" id="UP001428341"/>
    </source>
</evidence>